<keyword evidence="7" id="KW-1185">Reference proteome</keyword>
<dbReference type="Pfam" id="PF03237">
    <property type="entry name" value="Terminase_6N"/>
    <property type="match status" value="1"/>
</dbReference>
<protein>
    <submittedName>
        <fullName evidence="6">Terminase</fullName>
    </submittedName>
</protein>
<dbReference type="RefSeq" id="YP_010755106.1">
    <property type="nucleotide sequence ID" value="NC_073468.1"/>
</dbReference>
<dbReference type="Proteomes" id="UP000827768">
    <property type="component" value="Segment"/>
</dbReference>
<dbReference type="Gene3D" id="3.30.420.240">
    <property type="match status" value="1"/>
</dbReference>
<evidence type="ECO:0000256" key="1">
    <source>
        <dbReference type="ARBA" id="ARBA00022612"/>
    </source>
</evidence>
<dbReference type="Pfam" id="PF17289">
    <property type="entry name" value="Terminase_6C"/>
    <property type="match status" value="1"/>
</dbReference>
<evidence type="ECO:0000256" key="3">
    <source>
        <dbReference type="ARBA" id="ARBA00022840"/>
    </source>
</evidence>
<evidence type="ECO:0000256" key="4">
    <source>
        <dbReference type="ARBA" id="ARBA00023219"/>
    </source>
</evidence>
<organism evidence="6 7">
    <name type="scientific">Microbacterium phage Pumpernickel</name>
    <dbReference type="NCBI Taxonomy" id="2885983"/>
    <lineage>
        <taxon>Viruses</taxon>
        <taxon>Duplodnaviria</taxon>
        <taxon>Heunggongvirae</taxon>
        <taxon>Uroviricota</taxon>
        <taxon>Caudoviricetes</taxon>
        <taxon>Pumpernickelvirus</taxon>
        <taxon>Pumpernickelvirus pumpernickel</taxon>
    </lineage>
</organism>
<reference evidence="6" key="1">
    <citation type="submission" date="2021-09" db="EMBL/GenBank/DDBJ databases">
        <authorList>
            <person name="Andersen S.H."/>
            <person name="Beall E.A."/>
            <person name="Cappelle B."/>
            <person name="Falteisek K.J."/>
            <person name="Fenske B.A."/>
            <person name="Gansluckner N.W."/>
            <person name="Gilbertson S.M."/>
            <person name="Krings K.J."/>
            <person name="Mobeck M."/>
            <person name="Odeku J.O."/>
            <person name="Poncelet M.E."/>
            <person name="Rohr J.R."/>
            <person name="Rolands L."/>
            <person name="Whipple C.D."/>
            <person name="Whipple E.M."/>
            <person name="Spring A.M."/>
            <person name="Klyczek K."/>
            <person name="Garlena R.A."/>
            <person name="Russell D.A."/>
            <person name="Pope W.H."/>
            <person name="Jacobs-Sera D."/>
            <person name="Hatfull G.F."/>
        </authorList>
    </citation>
    <scope>NUCLEOTIDE SEQUENCE</scope>
</reference>
<name>A0AAE9C3D9_9CAUD</name>
<evidence type="ECO:0000259" key="5">
    <source>
        <dbReference type="Pfam" id="PF17289"/>
    </source>
</evidence>
<feature type="domain" description="Terminase large subunit gp17-like C-terminal" evidence="5">
    <location>
        <begin position="586"/>
        <end position="733"/>
    </location>
</feature>
<evidence type="ECO:0000256" key="2">
    <source>
        <dbReference type="ARBA" id="ARBA00022741"/>
    </source>
</evidence>
<proteinExistence type="predicted"/>
<dbReference type="GeneID" id="80019715"/>
<keyword evidence="1" id="KW-1188">Viral release from host cell</keyword>
<dbReference type="KEGG" id="vg:80019715"/>
<accession>A0AAE9C3D9</accession>
<dbReference type="InterPro" id="IPR035421">
    <property type="entry name" value="Terminase_6C"/>
</dbReference>
<keyword evidence="2" id="KW-0547">Nucleotide-binding</keyword>
<dbReference type="GO" id="GO:0005524">
    <property type="term" value="F:ATP binding"/>
    <property type="evidence" value="ECO:0007669"/>
    <property type="project" value="UniProtKB-KW"/>
</dbReference>
<keyword evidence="4" id="KW-0231">Viral genome packaging</keyword>
<sequence length="787" mass="87897">MSTVSSPPDEPEEEKAPDPIARVDFSLFTPDPSRMSIMERIALLPEDEQMEALQGIDMEKARWNWDLWARPAQVPPKDDSWDVGLALAGRGFGKTRMAAEWIREKAKDTSQGPLRFLLVARTAAEVREVIVEGEALALDTKVATPLSPDGFLPIGKLKKGDPVIGGDGEVCRVTKVHPVLNDRECYAVQIEGQAEPIIADADHKWLVRYRYGHWGTGEISRKPVVKTTKEIVDDFDRRWYIDPVQVTGADLSHVLPFTPYNLGKILGTPPSRGFFTDHNTATREIPEIYFWASVEQRKELLRGFEDARRVIGPIFNYPGSYTDALRDSMHRLTSSLGFVSVHAKRDHPTNPYPYTEKWVRYRSKKHRAIQSITKVDSVPVRCIEVDSPDHTFLITESYIKTHNSGILAISPPDERPEYMPSIRRLVWPNGNQAICRSADEPDGLRGIQAHYSWGDEIAAWKQPNNPEELSAWDNLRIATRLGRKPQILATTTPRRVPLIFDLLEESKDPSTKTSIWLTRGSTFDNAGNLAGAYLNAITGKYDGTNMALQELYGEMLEAVEGALWDDEVIGDARLKEMPAKTPLRFVGVDPTVAEEPGDECGIIVVGSTNERDKYKRQAYVLEDASIKGAPSAWARRVVDTARRWGAPVVAEVNQGGALVRNAIHQIDPAIPVYDVRSKVGKKLRAEPITLAYQQGRVHHIGRLIKLEEQMVSWIPESTRKSPDRVDALVHALTALLIESPKGFSEGTVRAHNMANRQINLGGIRNRAPQGRITGVNRGGFRLGGNGR</sequence>
<dbReference type="Gene3D" id="3.40.50.300">
    <property type="entry name" value="P-loop containing nucleotide triphosphate hydrolases"/>
    <property type="match status" value="1"/>
</dbReference>
<evidence type="ECO:0000313" key="6">
    <source>
        <dbReference type="EMBL" id="UDL15866.1"/>
    </source>
</evidence>
<evidence type="ECO:0000313" key="7">
    <source>
        <dbReference type="Proteomes" id="UP000827768"/>
    </source>
</evidence>
<dbReference type="InterPro" id="IPR027417">
    <property type="entry name" value="P-loop_NTPase"/>
</dbReference>
<gene>
    <name evidence="6" type="primary">75</name>
    <name evidence="6" type="ORF">SEA_PUMPERNICKEL_75</name>
</gene>
<dbReference type="EMBL" id="OK040790">
    <property type="protein sequence ID" value="UDL15866.1"/>
    <property type="molecule type" value="Genomic_DNA"/>
</dbReference>
<keyword evidence="3" id="KW-0067">ATP-binding</keyword>